<dbReference type="Gene3D" id="3.40.50.720">
    <property type="entry name" value="NAD(P)-binding Rossmann-like Domain"/>
    <property type="match status" value="1"/>
</dbReference>
<dbReference type="InterPro" id="IPR001509">
    <property type="entry name" value="Epimerase_deHydtase"/>
</dbReference>
<feature type="domain" description="NAD-dependent epimerase/dehydratase" evidence="4">
    <location>
        <begin position="5"/>
        <end position="223"/>
    </location>
</feature>
<dbReference type="SUPFAM" id="SSF51735">
    <property type="entry name" value="NAD(P)-binding Rossmann-fold domains"/>
    <property type="match status" value="1"/>
</dbReference>
<evidence type="ECO:0000256" key="2">
    <source>
        <dbReference type="ARBA" id="ARBA00023002"/>
    </source>
</evidence>
<dbReference type="InterPro" id="IPR036291">
    <property type="entry name" value="NAD(P)-bd_dom_sf"/>
</dbReference>
<keyword evidence="2" id="KW-0560">Oxidoreductase</keyword>
<evidence type="ECO:0000259" key="4">
    <source>
        <dbReference type="Pfam" id="PF01370"/>
    </source>
</evidence>
<organism evidence="5 6">
    <name type="scientific">Xylanibacillus composti</name>
    <dbReference type="NCBI Taxonomy" id="1572762"/>
    <lineage>
        <taxon>Bacteria</taxon>
        <taxon>Bacillati</taxon>
        <taxon>Bacillota</taxon>
        <taxon>Bacilli</taxon>
        <taxon>Bacillales</taxon>
        <taxon>Paenibacillaceae</taxon>
        <taxon>Xylanibacillus</taxon>
    </lineage>
</organism>
<dbReference type="PANTHER" id="PTHR43103:SF5">
    <property type="entry name" value="4-EPIMERASE, PUTATIVE (AFU_ORTHOLOGUE AFUA_7G00360)-RELATED"/>
    <property type="match status" value="1"/>
</dbReference>
<accession>A0A8J4H0L8</accession>
<sequence length="284" mass="31698">MKIGVTGAEGRVGQYVVNELLNHQHEVVAITMEPWAESPAENRVADITVYDQLFQAFQGCDAIIHLAGIPNPLQDDETRVFQTNTTGVFNAALAAGNLNLPKLVIASSDCALGITFSHQLTSPAYLPLDEDHPTAPDNCYGLSKLVGEQIAEGMAKRFGMSILSLRISAVLNTEIYKADWFIHDLHNPERGVTDNLWTYIDVRDCARAFRLAVEADIPGHEIITIASHETRAIVRSEDLIARYFPNTELRKPIQGFQSFQDCSKAKRLLNFEAKFSWREEEQNV</sequence>
<keyword evidence="6" id="KW-1185">Reference proteome</keyword>
<name>A0A8J4H0L8_9BACL</name>
<comment type="similarity">
    <text evidence="1">Belongs to the NAD(P)-dependent epimerase/dehydratase family.</text>
</comment>
<dbReference type="EMBL" id="BOVK01000001">
    <property type="protein sequence ID" value="GIQ67211.1"/>
    <property type="molecule type" value="Genomic_DNA"/>
</dbReference>
<evidence type="ECO:0000256" key="3">
    <source>
        <dbReference type="ARBA" id="ARBA00023027"/>
    </source>
</evidence>
<comment type="caution">
    <text evidence="5">The sequence shown here is derived from an EMBL/GenBank/DDBJ whole genome shotgun (WGS) entry which is preliminary data.</text>
</comment>
<dbReference type="Pfam" id="PF01370">
    <property type="entry name" value="Epimerase"/>
    <property type="match status" value="1"/>
</dbReference>
<evidence type="ECO:0000313" key="5">
    <source>
        <dbReference type="EMBL" id="GIQ67211.1"/>
    </source>
</evidence>
<dbReference type="Proteomes" id="UP000677918">
    <property type="component" value="Unassembled WGS sequence"/>
</dbReference>
<evidence type="ECO:0000256" key="1">
    <source>
        <dbReference type="ARBA" id="ARBA00007637"/>
    </source>
</evidence>
<proteinExistence type="inferred from homology"/>
<dbReference type="PANTHER" id="PTHR43103">
    <property type="entry name" value="NUCLEOSIDE-DIPHOSPHATE-SUGAR EPIMERASE"/>
    <property type="match status" value="1"/>
</dbReference>
<dbReference type="AlphaFoldDB" id="A0A8J4H0L8"/>
<dbReference type="GO" id="GO:0016491">
    <property type="term" value="F:oxidoreductase activity"/>
    <property type="evidence" value="ECO:0007669"/>
    <property type="project" value="UniProtKB-KW"/>
</dbReference>
<dbReference type="RefSeq" id="WP_213409820.1">
    <property type="nucleotide sequence ID" value="NZ_BOVK01000001.1"/>
</dbReference>
<gene>
    <name evidence="5" type="ORF">XYCOK13_00350</name>
</gene>
<keyword evidence="3" id="KW-0520">NAD</keyword>
<reference evidence="5" key="1">
    <citation type="submission" date="2021-04" db="EMBL/GenBank/DDBJ databases">
        <title>Draft genome sequence of Xylanibacillus composti strain K13.</title>
        <authorList>
            <person name="Uke A."/>
            <person name="Chhe C."/>
            <person name="Baramee S."/>
            <person name="Kosugi A."/>
        </authorList>
    </citation>
    <scope>NUCLEOTIDE SEQUENCE</scope>
    <source>
        <strain evidence="5">K13</strain>
    </source>
</reference>
<evidence type="ECO:0000313" key="6">
    <source>
        <dbReference type="Proteomes" id="UP000677918"/>
    </source>
</evidence>
<protein>
    <submittedName>
        <fullName evidence="5">Oxidoreductase</fullName>
    </submittedName>
</protein>